<dbReference type="PANTHER" id="PTHR30188">
    <property type="entry name" value="ABC TRANSPORTER PERMEASE PROTEIN-RELATED"/>
    <property type="match status" value="1"/>
</dbReference>
<dbReference type="EMBL" id="CP031165">
    <property type="protein sequence ID" value="AXV08015.1"/>
    <property type="molecule type" value="Genomic_DNA"/>
</dbReference>
<sequence length="277" mass="29211">MSAIPAPLSRFGRRLGGPFENVYDQFAFYGEALRGMPRAFKYGGVILTLITDVAIGAGALVLGGGMFFVIGALAFFTGTAVGLEGYVALDQIGAEAYVGLVASFANTREITPLIAGVALAAQIGAGFTAEIGAMRISEEIDALEVMSVPSLIYLVSTRIWAALILAIPLYLLALFMSYSASELIVTQYYTVSSGAYEQYFDLFLPTIDVLYSLTKAVVFTIFVVLVHCYYGYNASGGPAGVGIAVGNAIRVSLVGVVLLNLLLSVIFYGGGNTVRIA</sequence>
<dbReference type="PANTHER" id="PTHR30188:SF13">
    <property type="entry name" value="CONSERVED HYPOTHETICAL INTEGRAL MEMBRANE PROTEIN YRBE3B"/>
    <property type="match status" value="1"/>
</dbReference>
<keyword evidence="1" id="KW-0472">Membrane</keyword>
<evidence type="ECO:0000313" key="2">
    <source>
        <dbReference type="EMBL" id="AXV08015.1"/>
    </source>
</evidence>
<organism evidence="2 3">
    <name type="scientific">Euzebya pacifica</name>
    <dbReference type="NCBI Taxonomy" id="1608957"/>
    <lineage>
        <taxon>Bacteria</taxon>
        <taxon>Bacillati</taxon>
        <taxon>Actinomycetota</taxon>
        <taxon>Nitriliruptoria</taxon>
        <taxon>Euzebyales</taxon>
    </lineage>
</organism>
<keyword evidence="1" id="KW-0812">Transmembrane</keyword>
<dbReference type="GO" id="GO:0005548">
    <property type="term" value="F:phospholipid transporter activity"/>
    <property type="evidence" value="ECO:0007669"/>
    <property type="project" value="TreeGrafter"/>
</dbReference>
<dbReference type="AlphaFoldDB" id="A0A346Y0L8"/>
<dbReference type="Proteomes" id="UP000264006">
    <property type="component" value="Chromosome"/>
</dbReference>
<dbReference type="InterPro" id="IPR030802">
    <property type="entry name" value="Permease_MalE"/>
</dbReference>
<dbReference type="GO" id="GO:0043190">
    <property type="term" value="C:ATP-binding cassette (ABC) transporter complex"/>
    <property type="evidence" value="ECO:0007669"/>
    <property type="project" value="InterPro"/>
</dbReference>
<keyword evidence="1" id="KW-1133">Transmembrane helix</keyword>
<feature type="transmembrane region" description="Helical" evidence="1">
    <location>
        <begin position="67"/>
        <end position="89"/>
    </location>
</feature>
<feature type="transmembrane region" description="Helical" evidence="1">
    <location>
        <begin position="209"/>
        <end position="232"/>
    </location>
</feature>
<evidence type="ECO:0000256" key="1">
    <source>
        <dbReference type="SAM" id="Phobius"/>
    </source>
</evidence>
<gene>
    <name evidence="2" type="ORF">DVS28_a3340</name>
</gene>
<feature type="transmembrane region" description="Helical" evidence="1">
    <location>
        <begin position="151"/>
        <end position="175"/>
    </location>
</feature>
<dbReference type="RefSeq" id="WP_114592419.1">
    <property type="nucleotide sequence ID" value="NZ_CAXIBR010000023.1"/>
</dbReference>
<dbReference type="Pfam" id="PF02405">
    <property type="entry name" value="MlaE"/>
    <property type="match status" value="1"/>
</dbReference>
<feature type="transmembrane region" description="Helical" evidence="1">
    <location>
        <begin position="42"/>
        <end position="61"/>
    </location>
</feature>
<feature type="transmembrane region" description="Helical" evidence="1">
    <location>
        <begin position="110"/>
        <end position="131"/>
    </location>
</feature>
<proteinExistence type="predicted"/>
<evidence type="ECO:0000313" key="3">
    <source>
        <dbReference type="Proteomes" id="UP000264006"/>
    </source>
</evidence>
<dbReference type="OrthoDB" id="3745645at2"/>
<keyword evidence="3" id="KW-1185">Reference proteome</keyword>
<protein>
    <submittedName>
        <fullName evidence="2">Conserved hypothetical integral membrane protein YrbE1B</fullName>
    </submittedName>
</protein>
<dbReference type="KEGG" id="euz:DVS28_a3340"/>
<feature type="transmembrane region" description="Helical" evidence="1">
    <location>
        <begin position="252"/>
        <end position="271"/>
    </location>
</feature>
<name>A0A346Y0L8_9ACTN</name>
<reference evidence="2 3" key="1">
    <citation type="submission" date="2018-09" db="EMBL/GenBank/DDBJ databases">
        <title>Complete genome sequence of Euzebya sp. DY32-46 isolated from seawater of Pacific Ocean.</title>
        <authorList>
            <person name="Xu L."/>
            <person name="Wu Y.-H."/>
            <person name="Xu X.-W."/>
        </authorList>
    </citation>
    <scope>NUCLEOTIDE SEQUENCE [LARGE SCALE GENOMIC DNA]</scope>
    <source>
        <strain evidence="2 3">DY32-46</strain>
    </source>
</reference>
<accession>A0A346Y0L8</accession>